<keyword evidence="3" id="KW-0274">FAD</keyword>
<dbReference type="PANTHER" id="PTHR45444:SF3">
    <property type="entry name" value="XANTHINE DEHYDROGENASE"/>
    <property type="match status" value="1"/>
</dbReference>
<dbReference type="GO" id="GO:0071949">
    <property type="term" value="F:FAD binding"/>
    <property type="evidence" value="ECO:0007669"/>
    <property type="project" value="InterPro"/>
</dbReference>
<name>A0A1G8GRX6_9VIBR</name>
<dbReference type="Gene3D" id="3.30.465.10">
    <property type="match status" value="1"/>
</dbReference>
<evidence type="ECO:0000259" key="7">
    <source>
        <dbReference type="PROSITE" id="PS51387"/>
    </source>
</evidence>
<dbReference type="InterPro" id="IPR036884">
    <property type="entry name" value="2Fe-2S-bd_dom_sf"/>
</dbReference>
<feature type="domain" description="FAD-binding PCMH-type" evidence="7">
    <location>
        <begin position="178"/>
        <end position="352"/>
    </location>
</feature>
<dbReference type="InterPro" id="IPR016208">
    <property type="entry name" value="Ald_Oxase/xanthine_DH-like"/>
</dbReference>
<feature type="domain" description="2Fe-2S ferredoxin-type" evidence="6">
    <location>
        <begin position="1"/>
        <end position="86"/>
    </location>
</feature>
<dbReference type="InterPro" id="IPR012675">
    <property type="entry name" value="Beta-grasp_dom_sf"/>
</dbReference>
<evidence type="ECO:0000313" key="9">
    <source>
        <dbReference type="Proteomes" id="UP000198854"/>
    </source>
</evidence>
<proteinExistence type="predicted"/>
<dbReference type="InterPro" id="IPR036010">
    <property type="entry name" value="2Fe-2S_ferredoxin-like_sf"/>
</dbReference>
<dbReference type="InterPro" id="IPR006058">
    <property type="entry name" value="2Fe2S_fd_BS"/>
</dbReference>
<dbReference type="SUPFAM" id="SSF56176">
    <property type="entry name" value="FAD-binding/transporter-associated domain-like"/>
    <property type="match status" value="1"/>
</dbReference>
<dbReference type="SUPFAM" id="SSF54292">
    <property type="entry name" value="2Fe-2S ferredoxin-like"/>
    <property type="match status" value="1"/>
</dbReference>
<evidence type="ECO:0000256" key="3">
    <source>
        <dbReference type="ARBA" id="ARBA00022827"/>
    </source>
</evidence>
<evidence type="ECO:0000259" key="6">
    <source>
        <dbReference type="PROSITE" id="PS51085"/>
    </source>
</evidence>
<dbReference type="Proteomes" id="UP000198854">
    <property type="component" value="Unassembled WGS sequence"/>
</dbReference>
<dbReference type="SUPFAM" id="SSF47741">
    <property type="entry name" value="CO dehydrogenase ISP C-domain like"/>
    <property type="match status" value="1"/>
</dbReference>
<keyword evidence="1" id="KW-0285">Flavoprotein</keyword>
<dbReference type="InterPro" id="IPR014307">
    <property type="entry name" value="Xanthine_DH_ssu"/>
</dbReference>
<dbReference type="InterPro" id="IPR001041">
    <property type="entry name" value="2Fe-2S_ferredoxin-type"/>
</dbReference>
<gene>
    <name evidence="8" type="ORF">SAMN04488136_14014</name>
</gene>
<keyword evidence="2" id="KW-0479">Metal-binding</keyword>
<dbReference type="InterPro" id="IPR036318">
    <property type="entry name" value="FAD-bd_PCMH-like_sf"/>
</dbReference>
<dbReference type="GO" id="GO:0051537">
    <property type="term" value="F:2 iron, 2 sulfur cluster binding"/>
    <property type="evidence" value="ECO:0007669"/>
    <property type="project" value="InterPro"/>
</dbReference>
<keyword evidence="9" id="KW-1185">Reference proteome</keyword>
<dbReference type="CDD" id="cd00207">
    <property type="entry name" value="fer2"/>
    <property type="match status" value="1"/>
</dbReference>
<dbReference type="Pfam" id="PF03450">
    <property type="entry name" value="CO_deh_flav_C"/>
    <property type="match status" value="1"/>
</dbReference>
<evidence type="ECO:0000256" key="1">
    <source>
        <dbReference type="ARBA" id="ARBA00022630"/>
    </source>
</evidence>
<dbReference type="SUPFAM" id="SSF55447">
    <property type="entry name" value="CO dehydrogenase flavoprotein C-terminal domain-like"/>
    <property type="match status" value="1"/>
</dbReference>
<dbReference type="RefSeq" id="WP_093279169.1">
    <property type="nucleotide sequence ID" value="NZ_FNDD01000040.1"/>
</dbReference>
<dbReference type="Gene3D" id="1.10.150.120">
    <property type="entry name" value="[2Fe-2S]-binding domain"/>
    <property type="match status" value="1"/>
</dbReference>
<accession>A0A1G8GRX6</accession>
<dbReference type="Gene3D" id="3.30.43.10">
    <property type="entry name" value="Uridine Diphospho-n-acetylenolpyruvylglucosamine Reductase, domain 2"/>
    <property type="match status" value="1"/>
</dbReference>
<dbReference type="AlphaFoldDB" id="A0A1G8GRX6"/>
<dbReference type="InterPro" id="IPR012175">
    <property type="entry name" value="Xanth_DH_ssu_bac"/>
</dbReference>
<dbReference type="PIRSF" id="PIRSF036557">
    <property type="entry name" value="XdhA_RC"/>
    <property type="match status" value="1"/>
</dbReference>
<evidence type="ECO:0000256" key="5">
    <source>
        <dbReference type="ARBA" id="ARBA00023004"/>
    </source>
</evidence>
<dbReference type="NCBIfam" id="TIGR02963">
    <property type="entry name" value="xanthine_xdhA"/>
    <property type="match status" value="1"/>
</dbReference>
<reference evidence="8 9" key="1">
    <citation type="submission" date="2016-10" db="EMBL/GenBank/DDBJ databases">
        <authorList>
            <person name="de Groot N.N."/>
        </authorList>
    </citation>
    <scope>NUCLEOTIDE SEQUENCE [LARGE SCALE GENOMIC DNA]</scope>
    <source>
        <strain evidence="8 9">CGMCC 1.10228</strain>
    </source>
</reference>
<evidence type="ECO:0000256" key="4">
    <source>
        <dbReference type="ARBA" id="ARBA00023002"/>
    </source>
</evidence>
<dbReference type="InterPro" id="IPR016169">
    <property type="entry name" value="FAD-bd_PCMH_sub2"/>
</dbReference>
<sequence>MLELMINSEVVKVGDAKADTMLLNYLREQKQMTGSKEGCASGDCGACTVVMVDLDADQTLRYRQINACITPLHALHGKQVITVEHLKQHDALHPVQQAVVDEHGTQCGFCTPGVVMSLYALSKQTPAPSHPADYLAGNLCRCTGYGPLIEAANKVAVSDIQDPLDEFSGGVKIWMNQVAPIEAENYCKPLNRKALAEAKAAMPNAKLLAGGTDLALEVTQQRRSIEQIIDVSGVKEMLDITPTVSGWRIGASVPMNQVHDFMREHFPTTDEIIERLGSLTIRHRATLGGSLGHASPIGDIAPLLISLNGHIEVDDGEQTTLYAPEDYITGYRETLLKPNQWISAIHLPRLAPNQHHAIYKISKRYEDDIATVALGINMTIGSDNRVKACVISAGGVAAKSVRLRELEEVFVGKPLTLPMVHAAQQKVPQVISPLSDVRASSAYRVRLVQNLLQRFYLQTQQIETRLVHHA</sequence>
<evidence type="ECO:0000313" key="8">
    <source>
        <dbReference type="EMBL" id="SDH97126.1"/>
    </source>
</evidence>
<dbReference type="STRING" id="861298.SAMN04488136_14014"/>
<evidence type="ECO:0000256" key="2">
    <source>
        <dbReference type="ARBA" id="ARBA00022723"/>
    </source>
</evidence>
<keyword evidence="4" id="KW-0560">Oxidoreductase</keyword>
<dbReference type="PANTHER" id="PTHR45444">
    <property type="entry name" value="XANTHINE DEHYDROGENASE"/>
    <property type="match status" value="1"/>
</dbReference>
<dbReference type="PROSITE" id="PS51387">
    <property type="entry name" value="FAD_PCMH"/>
    <property type="match status" value="1"/>
</dbReference>
<dbReference type="Gene3D" id="3.30.390.50">
    <property type="entry name" value="CO dehydrogenase flavoprotein, C-terminal domain"/>
    <property type="match status" value="1"/>
</dbReference>
<dbReference type="InterPro" id="IPR005107">
    <property type="entry name" value="CO_DH_flav_C"/>
</dbReference>
<dbReference type="GO" id="GO:0005506">
    <property type="term" value="F:iron ion binding"/>
    <property type="evidence" value="ECO:0007669"/>
    <property type="project" value="InterPro"/>
</dbReference>
<keyword evidence="5" id="KW-0408">Iron</keyword>
<dbReference type="InterPro" id="IPR016166">
    <property type="entry name" value="FAD-bd_PCMH"/>
</dbReference>
<dbReference type="InterPro" id="IPR036683">
    <property type="entry name" value="CO_DH_flav_C_dom_sf"/>
</dbReference>
<dbReference type="PROSITE" id="PS51085">
    <property type="entry name" value="2FE2S_FER_2"/>
    <property type="match status" value="1"/>
</dbReference>
<dbReference type="Pfam" id="PF00941">
    <property type="entry name" value="FAD_binding_5"/>
    <property type="match status" value="1"/>
</dbReference>
<dbReference type="InterPro" id="IPR002346">
    <property type="entry name" value="Mopterin_DH_FAD-bd"/>
</dbReference>
<protein>
    <submittedName>
        <fullName evidence="8">Xanthine dehydrogenase small subunit</fullName>
    </submittedName>
</protein>
<dbReference type="InterPro" id="IPR002888">
    <property type="entry name" value="2Fe-2S-bd"/>
</dbReference>
<dbReference type="PROSITE" id="PS00197">
    <property type="entry name" value="2FE2S_FER_1"/>
    <property type="match status" value="1"/>
</dbReference>
<dbReference type="GO" id="GO:0004854">
    <property type="term" value="F:xanthine dehydrogenase activity"/>
    <property type="evidence" value="ECO:0007669"/>
    <property type="project" value="InterPro"/>
</dbReference>
<dbReference type="EMBL" id="FNDD01000040">
    <property type="protein sequence ID" value="SDH97126.1"/>
    <property type="molecule type" value="Genomic_DNA"/>
</dbReference>
<dbReference type="Gene3D" id="3.10.20.30">
    <property type="match status" value="1"/>
</dbReference>
<organism evidence="8 9">
    <name type="scientific">Vibrio xiamenensis</name>
    <dbReference type="NCBI Taxonomy" id="861298"/>
    <lineage>
        <taxon>Bacteria</taxon>
        <taxon>Pseudomonadati</taxon>
        <taxon>Pseudomonadota</taxon>
        <taxon>Gammaproteobacteria</taxon>
        <taxon>Vibrionales</taxon>
        <taxon>Vibrionaceae</taxon>
        <taxon>Vibrio</taxon>
    </lineage>
</organism>
<dbReference type="SMART" id="SM01092">
    <property type="entry name" value="CO_deh_flav_C"/>
    <property type="match status" value="1"/>
</dbReference>
<dbReference type="OrthoDB" id="9775084at2"/>
<dbReference type="Pfam" id="PF01799">
    <property type="entry name" value="Fer2_2"/>
    <property type="match status" value="1"/>
</dbReference>
<dbReference type="InterPro" id="IPR016167">
    <property type="entry name" value="FAD-bd_PCMH_sub1"/>
</dbReference>
<dbReference type="Pfam" id="PF00111">
    <property type="entry name" value="Fer2"/>
    <property type="match status" value="1"/>
</dbReference>